<dbReference type="Proteomes" id="UP001515480">
    <property type="component" value="Unassembled WGS sequence"/>
</dbReference>
<reference evidence="1 2" key="1">
    <citation type="journal article" date="2024" name="Science">
        <title>Giant polyketide synthase enzymes in the biosynthesis of giant marine polyether toxins.</title>
        <authorList>
            <person name="Fallon T.R."/>
            <person name="Shende V.V."/>
            <person name="Wierzbicki I.H."/>
            <person name="Pendleton A.L."/>
            <person name="Watervoot N.F."/>
            <person name="Auber R.P."/>
            <person name="Gonzalez D.J."/>
            <person name="Wisecaver J.H."/>
            <person name="Moore B.S."/>
        </authorList>
    </citation>
    <scope>NUCLEOTIDE SEQUENCE [LARGE SCALE GENOMIC DNA]</scope>
    <source>
        <strain evidence="1 2">12B1</strain>
    </source>
</reference>
<dbReference type="AlphaFoldDB" id="A0AB34JS82"/>
<organism evidence="1 2">
    <name type="scientific">Prymnesium parvum</name>
    <name type="common">Toxic golden alga</name>
    <dbReference type="NCBI Taxonomy" id="97485"/>
    <lineage>
        <taxon>Eukaryota</taxon>
        <taxon>Haptista</taxon>
        <taxon>Haptophyta</taxon>
        <taxon>Prymnesiophyceae</taxon>
        <taxon>Prymnesiales</taxon>
        <taxon>Prymnesiaceae</taxon>
        <taxon>Prymnesium</taxon>
    </lineage>
</organism>
<proteinExistence type="predicted"/>
<protein>
    <submittedName>
        <fullName evidence="1">Uncharacterized protein</fullName>
    </submittedName>
</protein>
<evidence type="ECO:0000313" key="1">
    <source>
        <dbReference type="EMBL" id="KAL1525059.1"/>
    </source>
</evidence>
<comment type="caution">
    <text evidence="1">The sequence shown here is derived from an EMBL/GenBank/DDBJ whole genome shotgun (WGS) entry which is preliminary data.</text>
</comment>
<sequence length="100" mass="11587">MKSNTGAKLFRGSLLCPEDTETVEPEAVGSDEAAEEIERWASLPREAYSEFLDEKTALLNEFAMMWRMRNKFPIHYIVFKQIACHLPHEAFVEQECNCPY</sequence>
<evidence type="ECO:0000313" key="2">
    <source>
        <dbReference type="Proteomes" id="UP001515480"/>
    </source>
</evidence>
<dbReference type="EMBL" id="JBGBPQ010000004">
    <property type="protein sequence ID" value="KAL1525059.1"/>
    <property type="molecule type" value="Genomic_DNA"/>
</dbReference>
<accession>A0AB34JS82</accession>
<name>A0AB34JS82_PRYPA</name>
<gene>
    <name evidence="1" type="ORF">AB1Y20_019932</name>
</gene>
<keyword evidence="2" id="KW-1185">Reference proteome</keyword>